<feature type="region of interest" description="Disordered" evidence="1">
    <location>
        <begin position="209"/>
        <end position="314"/>
    </location>
</feature>
<feature type="compositionally biased region" description="Low complexity" evidence="1">
    <location>
        <begin position="221"/>
        <end position="233"/>
    </location>
</feature>
<sequence>MQTTTIQTGRPAEFAPEAIIQAGQELRDAGRNITGFALRQKVGGGNPSRLKQVWDEYLSSQSVTRAEPVAELPIEVAEEVAIVTKTLTERLSMLAVELNDKAVKAAERRVAEVVRAAGDQREQAERELADASSTVDDLEAKLNEVRAESEVFEKRLAETQAISQQQAVELAQLRERLALTEQTAKTANEQHAIEFERIRTELAEQKKSVQSLTAERDQGRADLATVKAQAAAAEETHQEQRKRTAEETHRVTERLTKIEADRDNAHKQAATAREEAAQLRGQLEATKAQAAELIQALSSHQPAKTTGAKKSTPS</sequence>
<accession>A0ABR9D9Q6</accession>
<dbReference type="GO" id="GO:0003677">
    <property type="term" value="F:DNA binding"/>
    <property type="evidence" value="ECO:0007669"/>
    <property type="project" value="UniProtKB-KW"/>
</dbReference>
<comment type="caution">
    <text evidence="3">The sequence shown here is derived from an EMBL/GenBank/DDBJ whole genome shotgun (WGS) entry which is preliminary data.</text>
</comment>
<gene>
    <name evidence="3" type="ORF">IE877_24275</name>
</gene>
<feature type="compositionally biased region" description="Polar residues" evidence="1">
    <location>
        <begin position="296"/>
        <end position="314"/>
    </location>
</feature>
<dbReference type="RefSeq" id="WP_192377420.1">
    <property type="nucleotide sequence ID" value="NZ_CAJHIV010000002.1"/>
</dbReference>
<dbReference type="Proteomes" id="UP000652176">
    <property type="component" value="Unassembled WGS sequence"/>
</dbReference>
<evidence type="ECO:0000313" key="3">
    <source>
        <dbReference type="EMBL" id="MBD9358944.1"/>
    </source>
</evidence>
<evidence type="ECO:0000259" key="2">
    <source>
        <dbReference type="Pfam" id="PF11740"/>
    </source>
</evidence>
<dbReference type="EMBL" id="JACXSS010000002">
    <property type="protein sequence ID" value="MBD9358944.1"/>
    <property type="molecule type" value="Genomic_DNA"/>
</dbReference>
<feature type="domain" description="KfrA N-terminal DNA-binding" evidence="2">
    <location>
        <begin position="17"/>
        <end position="132"/>
    </location>
</feature>
<keyword evidence="4" id="KW-1185">Reference proteome</keyword>
<proteinExistence type="predicted"/>
<dbReference type="InterPro" id="IPR021104">
    <property type="entry name" value="KfrA_DNA-bd_N"/>
</dbReference>
<feature type="compositionally biased region" description="Basic and acidic residues" evidence="1">
    <location>
        <begin position="234"/>
        <end position="277"/>
    </location>
</feature>
<evidence type="ECO:0000313" key="4">
    <source>
        <dbReference type="Proteomes" id="UP000652176"/>
    </source>
</evidence>
<protein>
    <submittedName>
        <fullName evidence="3">DNA-binding protein</fullName>
    </submittedName>
</protein>
<evidence type="ECO:0000256" key="1">
    <source>
        <dbReference type="SAM" id="MobiDB-lite"/>
    </source>
</evidence>
<keyword evidence="3" id="KW-0238">DNA-binding</keyword>
<dbReference type="Pfam" id="PF11740">
    <property type="entry name" value="KfrA_N"/>
    <property type="match status" value="1"/>
</dbReference>
<name>A0ABR9D9Q6_9GAMM</name>
<organism evidence="3 4">
    <name type="scientific">Methylomonas albis</name>
    <dbReference type="NCBI Taxonomy" id="1854563"/>
    <lineage>
        <taxon>Bacteria</taxon>
        <taxon>Pseudomonadati</taxon>
        <taxon>Pseudomonadota</taxon>
        <taxon>Gammaproteobacteria</taxon>
        <taxon>Methylococcales</taxon>
        <taxon>Methylococcaceae</taxon>
        <taxon>Methylomonas</taxon>
    </lineage>
</organism>
<reference evidence="3 4" key="1">
    <citation type="submission" date="2020-09" db="EMBL/GenBank/DDBJ databases">
        <title>Methylomonas albis sp. nov. and Methylomonas fluvii sp. nov.: Two cold-adapted methanotrophs from the River Elbe and an amended description of Methylovulum psychrotolerans strain Eb1.</title>
        <authorList>
            <person name="Bussmann I.K."/>
            <person name="Klings K.-W."/>
            <person name="Warnstedt J."/>
            <person name="Hoppert M."/>
            <person name="Saborowski A."/>
            <person name="Horn F."/>
            <person name="Liebner S."/>
        </authorList>
    </citation>
    <scope>NUCLEOTIDE SEQUENCE [LARGE SCALE GENOMIC DNA]</scope>
    <source>
        <strain evidence="3 4">EbA</strain>
    </source>
</reference>